<dbReference type="PROSITE" id="PS51077">
    <property type="entry name" value="HTH_ICLR"/>
    <property type="match status" value="1"/>
</dbReference>
<proteinExistence type="predicted"/>
<accession>A0A9D1CQH4</accession>
<evidence type="ECO:0000256" key="2">
    <source>
        <dbReference type="ARBA" id="ARBA00023125"/>
    </source>
</evidence>
<dbReference type="InterPro" id="IPR005471">
    <property type="entry name" value="Tscrpt_reg_IclR_N"/>
</dbReference>
<reference evidence="6" key="1">
    <citation type="submission" date="2020-10" db="EMBL/GenBank/DDBJ databases">
        <authorList>
            <person name="Gilroy R."/>
        </authorList>
    </citation>
    <scope>NUCLEOTIDE SEQUENCE</scope>
    <source>
        <strain evidence="6">ChiSxjej2B14-6234</strain>
    </source>
</reference>
<evidence type="ECO:0000259" key="4">
    <source>
        <dbReference type="PROSITE" id="PS51077"/>
    </source>
</evidence>
<dbReference type="AlphaFoldDB" id="A0A9D1CQH4"/>
<dbReference type="EMBL" id="DVFJ01000008">
    <property type="protein sequence ID" value="HIQ71103.1"/>
    <property type="molecule type" value="Genomic_DNA"/>
</dbReference>
<dbReference type="PANTHER" id="PTHR30136:SF24">
    <property type="entry name" value="HTH-TYPE TRANSCRIPTIONAL REPRESSOR ALLR"/>
    <property type="match status" value="1"/>
</dbReference>
<comment type="caution">
    <text evidence="6">The sequence shown here is derived from an EMBL/GenBank/DDBJ whole genome shotgun (WGS) entry which is preliminary data.</text>
</comment>
<keyword evidence="1" id="KW-0805">Transcription regulation</keyword>
<dbReference type="PROSITE" id="PS51078">
    <property type="entry name" value="ICLR_ED"/>
    <property type="match status" value="1"/>
</dbReference>
<evidence type="ECO:0000256" key="1">
    <source>
        <dbReference type="ARBA" id="ARBA00023015"/>
    </source>
</evidence>
<dbReference type="GO" id="GO:0003677">
    <property type="term" value="F:DNA binding"/>
    <property type="evidence" value="ECO:0007669"/>
    <property type="project" value="UniProtKB-KW"/>
</dbReference>
<dbReference type="InterPro" id="IPR036390">
    <property type="entry name" value="WH_DNA-bd_sf"/>
</dbReference>
<evidence type="ECO:0000256" key="3">
    <source>
        <dbReference type="ARBA" id="ARBA00023163"/>
    </source>
</evidence>
<dbReference type="Proteomes" id="UP000886887">
    <property type="component" value="Unassembled WGS sequence"/>
</dbReference>
<dbReference type="Pfam" id="PF01614">
    <property type="entry name" value="IclR_C"/>
    <property type="match status" value="1"/>
</dbReference>
<dbReference type="SUPFAM" id="SSF46785">
    <property type="entry name" value="Winged helix' DNA-binding domain"/>
    <property type="match status" value="1"/>
</dbReference>
<dbReference type="GO" id="GO:0045892">
    <property type="term" value="P:negative regulation of DNA-templated transcription"/>
    <property type="evidence" value="ECO:0007669"/>
    <property type="project" value="TreeGrafter"/>
</dbReference>
<keyword evidence="2" id="KW-0238">DNA-binding</keyword>
<protein>
    <submittedName>
        <fullName evidence="6">IclR family transcriptional regulator</fullName>
    </submittedName>
</protein>
<organism evidence="6 7">
    <name type="scientific">Candidatus Onthenecus intestinigallinarum</name>
    <dbReference type="NCBI Taxonomy" id="2840875"/>
    <lineage>
        <taxon>Bacteria</taxon>
        <taxon>Bacillati</taxon>
        <taxon>Bacillota</taxon>
        <taxon>Clostridia</taxon>
        <taxon>Eubacteriales</taxon>
        <taxon>Candidatus Onthenecus</taxon>
    </lineage>
</organism>
<dbReference type="InterPro" id="IPR014757">
    <property type="entry name" value="Tscrpt_reg_IclR_C"/>
</dbReference>
<dbReference type="InterPro" id="IPR036388">
    <property type="entry name" value="WH-like_DNA-bd_sf"/>
</dbReference>
<reference evidence="6" key="2">
    <citation type="journal article" date="2021" name="PeerJ">
        <title>Extensive microbial diversity within the chicken gut microbiome revealed by metagenomics and culture.</title>
        <authorList>
            <person name="Gilroy R."/>
            <person name="Ravi A."/>
            <person name="Getino M."/>
            <person name="Pursley I."/>
            <person name="Horton D.L."/>
            <person name="Alikhan N.F."/>
            <person name="Baker D."/>
            <person name="Gharbi K."/>
            <person name="Hall N."/>
            <person name="Watson M."/>
            <person name="Adriaenssens E.M."/>
            <person name="Foster-Nyarko E."/>
            <person name="Jarju S."/>
            <person name="Secka A."/>
            <person name="Antonio M."/>
            <person name="Oren A."/>
            <person name="Chaudhuri R.R."/>
            <person name="La Ragione R."/>
            <person name="Hildebrand F."/>
            <person name="Pallen M.J."/>
        </authorList>
    </citation>
    <scope>NUCLEOTIDE SEQUENCE</scope>
    <source>
        <strain evidence="6">ChiSxjej2B14-6234</strain>
    </source>
</reference>
<dbReference type="InterPro" id="IPR050707">
    <property type="entry name" value="HTH_MetabolicPath_Reg"/>
</dbReference>
<dbReference type="Gene3D" id="1.10.10.10">
    <property type="entry name" value="Winged helix-like DNA-binding domain superfamily/Winged helix DNA-binding domain"/>
    <property type="match status" value="1"/>
</dbReference>
<dbReference type="SUPFAM" id="SSF55781">
    <property type="entry name" value="GAF domain-like"/>
    <property type="match status" value="1"/>
</dbReference>
<keyword evidence="3" id="KW-0804">Transcription</keyword>
<dbReference type="Gene3D" id="3.30.450.40">
    <property type="match status" value="1"/>
</dbReference>
<sequence length="261" mass="28136">MSKQLNANQSIEKGIRIIEVLAHSAGPLRLSQVAAAVDMPASTVLRMLTALIGCGYAYQEEGELKRYGLTMRFAYIGQMVAEHFSLRDIAHEHLARLAQETGESCCLAVQDGERVRYMDVVEAGQGLIAIRQRVGGTAMMHCTGSGKLFLSQYDEAALEAFVRAGNLRPLTPRTITQADALRGELERVRAQGYATDDEECETGMRCLAAPIRDAGGRIVAVLSLSGPVSRMDGERMESALLPAVQRAAEAISERVGGVQAG</sequence>
<gene>
    <name evidence="6" type="ORF">IAB73_02690</name>
</gene>
<feature type="domain" description="HTH iclR-type" evidence="4">
    <location>
        <begin position="8"/>
        <end position="71"/>
    </location>
</feature>
<feature type="domain" description="IclR-ED" evidence="5">
    <location>
        <begin position="72"/>
        <end position="257"/>
    </location>
</feature>
<evidence type="ECO:0000259" key="5">
    <source>
        <dbReference type="PROSITE" id="PS51078"/>
    </source>
</evidence>
<dbReference type="PANTHER" id="PTHR30136">
    <property type="entry name" value="HELIX-TURN-HELIX TRANSCRIPTIONAL REGULATOR, ICLR FAMILY"/>
    <property type="match status" value="1"/>
</dbReference>
<evidence type="ECO:0000313" key="6">
    <source>
        <dbReference type="EMBL" id="HIQ71103.1"/>
    </source>
</evidence>
<dbReference type="SMART" id="SM00346">
    <property type="entry name" value="HTH_ICLR"/>
    <property type="match status" value="1"/>
</dbReference>
<name>A0A9D1CQH4_9FIRM</name>
<dbReference type="InterPro" id="IPR029016">
    <property type="entry name" value="GAF-like_dom_sf"/>
</dbReference>
<dbReference type="GO" id="GO:0003700">
    <property type="term" value="F:DNA-binding transcription factor activity"/>
    <property type="evidence" value="ECO:0007669"/>
    <property type="project" value="TreeGrafter"/>
</dbReference>
<dbReference type="Pfam" id="PF09339">
    <property type="entry name" value="HTH_IclR"/>
    <property type="match status" value="1"/>
</dbReference>
<evidence type="ECO:0000313" key="7">
    <source>
        <dbReference type="Proteomes" id="UP000886887"/>
    </source>
</evidence>